<keyword evidence="1" id="KW-0732">Signal</keyword>
<dbReference type="Proteomes" id="UP000542353">
    <property type="component" value="Unassembled WGS sequence"/>
</dbReference>
<accession>A0A7W7Z5U3</accession>
<dbReference type="RefSeq" id="WP_184259331.1">
    <property type="nucleotide sequence ID" value="NZ_JACHIH010000022.1"/>
</dbReference>
<evidence type="ECO:0000313" key="3">
    <source>
        <dbReference type="Proteomes" id="UP000542353"/>
    </source>
</evidence>
<organism evidence="2 3">
    <name type="scientific">Rhodopseudomonas rhenobacensis</name>
    <dbReference type="NCBI Taxonomy" id="87461"/>
    <lineage>
        <taxon>Bacteria</taxon>
        <taxon>Pseudomonadati</taxon>
        <taxon>Pseudomonadota</taxon>
        <taxon>Alphaproteobacteria</taxon>
        <taxon>Hyphomicrobiales</taxon>
        <taxon>Nitrobacteraceae</taxon>
        <taxon>Rhodopseudomonas</taxon>
    </lineage>
</organism>
<dbReference type="AlphaFoldDB" id="A0A7W7Z5U3"/>
<evidence type="ECO:0000256" key="1">
    <source>
        <dbReference type="SAM" id="SignalP"/>
    </source>
</evidence>
<reference evidence="2 3" key="1">
    <citation type="submission" date="2020-08" db="EMBL/GenBank/DDBJ databases">
        <title>Genomic Encyclopedia of Type Strains, Phase IV (KMG-IV): sequencing the most valuable type-strain genomes for metagenomic binning, comparative biology and taxonomic classification.</title>
        <authorList>
            <person name="Goeker M."/>
        </authorList>
    </citation>
    <scope>NUCLEOTIDE SEQUENCE [LARGE SCALE GENOMIC DNA]</scope>
    <source>
        <strain evidence="2 3">DSM 12706</strain>
    </source>
</reference>
<feature type="signal peptide" evidence="1">
    <location>
        <begin position="1"/>
        <end position="26"/>
    </location>
</feature>
<evidence type="ECO:0000313" key="2">
    <source>
        <dbReference type="EMBL" id="MBB5048524.1"/>
    </source>
</evidence>
<sequence length="170" mass="18472">MLYRPSSFRKTAFALTAAAMVGLSFAPRTSAAQEITANTDCTQFTHDKIQKGENVGLGTKAMCLVQVNEMLGKQLGIKNAFVDVPLKKEGDMFPLVEALEQRNTLLREQLKGLGLKKQEQVLDRQIQGDASAGKCMDAVTQEINAAKAKGPLSPAMKEAFKARIAQCDRA</sequence>
<dbReference type="EMBL" id="JACHIH010000022">
    <property type="protein sequence ID" value="MBB5048524.1"/>
    <property type="molecule type" value="Genomic_DNA"/>
</dbReference>
<name>A0A7W7Z5U3_9BRAD</name>
<proteinExistence type="predicted"/>
<protein>
    <submittedName>
        <fullName evidence="2">Uncharacterized protein</fullName>
    </submittedName>
</protein>
<comment type="caution">
    <text evidence="2">The sequence shown here is derived from an EMBL/GenBank/DDBJ whole genome shotgun (WGS) entry which is preliminary data.</text>
</comment>
<gene>
    <name evidence="2" type="ORF">HNR60_003291</name>
</gene>
<feature type="chain" id="PRO_5030998237" evidence="1">
    <location>
        <begin position="27"/>
        <end position="170"/>
    </location>
</feature>
<keyword evidence="3" id="KW-1185">Reference proteome</keyword>